<dbReference type="InterPro" id="IPR021319">
    <property type="entry name" value="DUF2921"/>
</dbReference>
<evidence type="ECO:0000256" key="1">
    <source>
        <dbReference type="ARBA" id="ARBA00000900"/>
    </source>
</evidence>
<feature type="transmembrane region" description="Helical" evidence="15">
    <location>
        <begin position="393"/>
        <end position="411"/>
    </location>
</feature>
<keyword evidence="19" id="KW-1185">Reference proteome</keyword>
<evidence type="ECO:0000256" key="10">
    <source>
        <dbReference type="ARBA" id="ARBA00022786"/>
    </source>
</evidence>
<evidence type="ECO:0000256" key="14">
    <source>
        <dbReference type="SAM" id="MobiDB-lite"/>
    </source>
</evidence>
<sequence>MEGPRLTLLIVLLLFIFFSPDQPNIRYHSRREQERLANEKQQDFNALANSTYGDLPATGLNLTGLRIEDGYQLQLVPTAQEISRKQQIDSWYGFDRLTPVYHDIDGQVKGDFVRVDAETDPARMLNLTELDPGADYLTSSFDRNVSDAKGQLMIDLDDVDHGSKFLSRDIKATITIYTDSSPGNGWEAKLRGVHFPSGQILLTTSSRKYNALPALPHFALTEGQFHRATSTMNTSLTNIWQYIDQGQVDDTALLIAPKCELVVWLHQKPLVGSNLYIDEIERELREPDGAPIGQPPPLAFSAVVFSPDCGYILQADTVFGPKTEAYSDLVRRITAAFCMMLVGQIVLLKRQMEKCATPSTRSRVSYHTFGIAAFCDGLMLFALVGVLVADISIFLLAGTAAFLCCIHVAFLEVKFIFDIWTVQVGDPAVAQRERQRRAAATANTINNTNTNAAPARAPATNAATPTAEGPAAATAPTPPTSEEGLPLPATAAATNPPTIILPPDQDGTGAQDISPRASFASLYSRFYFALINLMFFTLWATSWSPTPRHIYFNFLAFSFFSLWLPQIYRNIMRNCRKALTVEYVVGTSVLRAVPILYWYVDDRNILFATTNPRTATLLLGWLWLQIMVLLSQQFLGPRLFIPEKWCPPAYDYHPILYDDLEAGGLPIGEITSASEGKDASTDKDKTGSRKVFDCAVCMNEIDVPVVSKDEKAKSGAGRSWLEQRNYMVTPCRHIFHSECLEVFSEDLGEAYLAQSSDNSDSQDDGDESGGSAEETYLGPPDDEFELEQDTGYTETENEDEKEYDYPSPILRTIQTQRPMIQAEKTREWPGSAASVVVVLITLTLQMTPMAPTAATTSMRRKMKTTSPTEKDVSWKLCACSFLSVDDLVELPGFTAVHNSIANWLREMGRAFATLFSGGASTFADPHSDPEEASTCSDAANGYSPCFPQRWAC</sequence>
<keyword evidence="13 15" id="KW-0472">Membrane</keyword>
<organism evidence="18 19">
    <name type="scientific">Knufia fluminis</name>
    <dbReference type="NCBI Taxonomy" id="191047"/>
    <lineage>
        <taxon>Eukaryota</taxon>
        <taxon>Fungi</taxon>
        <taxon>Dikarya</taxon>
        <taxon>Ascomycota</taxon>
        <taxon>Pezizomycotina</taxon>
        <taxon>Eurotiomycetes</taxon>
        <taxon>Chaetothyriomycetidae</taxon>
        <taxon>Chaetothyriales</taxon>
        <taxon>Trichomeriaceae</taxon>
        <taxon>Knufia</taxon>
    </lineage>
</organism>
<feature type="domain" description="SWEET-like" evidence="17">
    <location>
        <begin position="337"/>
        <end position="434"/>
    </location>
</feature>
<dbReference type="AlphaFoldDB" id="A0AAN8F5Q5"/>
<evidence type="ECO:0000256" key="13">
    <source>
        <dbReference type="ARBA" id="ARBA00023136"/>
    </source>
</evidence>
<keyword evidence="11" id="KW-0862">Zinc</keyword>
<dbReference type="GO" id="GO:0043161">
    <property type="term" value="P:proteasome-mediated ubiquitin-dependent protein catabolic process"/>
    <property type="evidence" value="ECO:0007669"/>
    <property type="project" value="TreeGrafter"/>
</dbReference>
<evidence type="ECO:0000313" key="19">
    <source>
        <dbReference type="Proteomes" id="UP001316803"/>
    </source>
</evidence>
<dbReference type="SUPFAM" id="SSF57850">
    <property type="entry name" value="RING/U-box"/>
    <property type="match status" value="1"/>
</dbReference>
<keyword evidence="5" id="KW-0808">Transferase</keyword>
<keyword evidence="9" id="KW-0863">Zinc-finger</keyword>
<feature type="transmembrane region" description="Helical" evidence="15">
    <location>
        <begin position="526"/>
        <end position="544"/>
    </location>
</feature>
<evidence type="ECO:0000259" key="17">
    <source>
        <dbReference type="Pfam" id="PF11145"/>
    </source>
</evidence>
<gene>
    <name evidence="18" type="ORF">OHC33_006827</name>
</gene>
<protein>
    <recommendedName>
        <fullName evidence="4">RING-type E3 ubiquitin transferase</fullName>
        <ecNumber evidence="4">2.3.2.27</ecNumber>
    </recommendedName>
</protein>
<dbReference type="PANTHER" id="PTHR22763:SF162">
    <property type="entry name" value="TRANSMEMBRANE E3 UBIQUITIN-PROTEIN LIGASE 1"/>
    <property type="match status" value="1"/>
</dbReference>
<feature type="transmembrane region" description="Helical" evidence="15">
    <location>
        <begin position="550"/>
        <end position="568"/>
    </location>
</feature>
<proteinExistence type="predicted"/>
<feature type="transmembrane region" description="Helical" evidence="15">
    <location>
        <begin position="329"/>
        <end position="348"/>
    </location>
</feature>
<dbReference type="GO" id="GO:0044695">
    <property type="term" value="C:Dsc E3 ubiquitin ligase complex"/>
    <property type="evidence" value="ECO:0007669"/>
    <property type="project" value="TreeGrafter"/>
</dbReference>
<keyword evidence="8 16" id="KW-0732">Signal</keyword>
<accession>A0AAN8F5Q5</accession>
<dbReference type="GO" id="GO:0008270">
    <property type="term" value="F:zinc ion binding"/>
    <property type="evidence" value="ECO:0007669"/>
    <property type="project" value="UniProtKB-KW"/>
</dbReference>
<feature type="transmembrane region" description="Helical" evidence="15">
    <location>
        <begin position="580"/>
        <end position="600"/>
    </location>
</feature>
<dbReference type="EMBL" id="JAKLMC020000017">
    <property type="protein sequence ID" value="KAK5951941.1"/>
    <property type="molecule type" value="Genomic_DNA"/>
</dbReference>
<feature type="region of interest" description="Disordered" evidence="14">
    <location>
        <begin position="435"/>
        <end position="487"/>
    </location>
</feature>
<keyword evidence="12 15" id="KW-1133">Transmembrane helix</keyword>
<feature type="transmembrane region" description="Helical" evidence="15">
    <location>
        <begin position="369"/>
        <end position="387"/>
    </location>
</feature>
<comment type="caution">
    <text evidence="18">The sequence shown here is derived from an EMBL/GenBank/DDBJ whole genome shotgun (WGS) entry which is preliminary data.</text>
</comment>
<feature type="domain" description="SWEET-like" evidence="17">
    <location>
        <begin position="513"/>
        <end position="644"/>
    </location>
</feature>
<evidence type="ECO:0000256" key="4">
    <source>
        <dbReference type="ARBA" id="ARBA00012483"/>
    </source>
</evidence>
<keyword evidence="7" id="KW-0479">Metal-binding</keyword>
<feature type="chain" id="PRO_5042895401" description="RING-type E3 ubiquitin transferase" evidence="16">
    <location>
        <begin position="24"/>
        <end position="952"/>
    </location>
</feature>
<dbReference type="Proteomes" id="UP001316803">
    <property type="component" value="Unassembled WGS sequence"/>
</dbReference>
<evidence type="ECO:0000256" key="11">
    <source>
        <dbReference type="ARBA" id="ARBA00022833"/>
    </source>
</evidence>
<evidence type="ECO:0000256" key="2">
    <source>
        <dbReference type="ARBA" id="ARBA00004127"/>
    </source>
</evidence>
<comment type="pathway">
    <text evidence="3">Protein modification; protein ubiquitination.</text>
</comment>
<comment type="subcellular location">
    <subcellularLocation>
        <location evidence="2">Endomembrane system</location>
        <topology evidence="2">Multi-pass membrane protein</topology>
    </subcellularLocation>
</comment>
<evidence type="ECO:0000256" key="16">
    <source>
        <dbReference type="SAM" id="SignalP"/>
    </source>
</evidence>
<dbReference type="EC" id="2.3.2.27" evidence="4"/>
<dbReference type="GO" id="GO:0012505">
    <property type="term" value="C:endomembrane system"/>
    <property type="evidence" value="ECO:0007669"/>
    <property type="project" value="UniProtKB-SubCell"/>
</dbReference>
<feature type="region of interest" description="Disordered" evidence="14">
    <location>
        <begin position="754"/>
        <end position="807"/>
    </location>
</feature>
<evidence type="ECO:0000256" key="12">
    <source>
        <dbReference type="ARBA" id="ARBA00022989"/>
    </source>
</evidence>
<dbReference type="Gene3D" id="3.30.40.10">
    <property type="entry name" value="Zinc/RING finger domain, C3HC4 (zinc finger)"/>
    <property type="match status" value="1"/>
</dbReference>
<feature type="compositionally biased region" description="Low complexity" evidence="14">
    <location>
        <begin position="438"/>
        <end position="475"/>
    </location>
</feature>
<evidence type="ECO:0000256" key="15">
    <source>
        <dbReference type="SAM" id="Phobius"/>
    </source>
</evidence>
<reference evidence="18 19" key="1">
    <citation type="submission" date="2022-12" db="EMBL/GenBank/DDBJ databases">
        <title>Genomic features and morphological characterization of a novel Knufia sp. strain isolated from spacecraft assembly facility.</title>
        <authorList>
            <person name="Teixeira M."/>
            <person name="Chander A.M."/>
            <person name="Stajich J.E."/>
            <person name="Venkateswaran K."/>
        </authorList>
    </citation>
    <scope>NUCLEOTIDE SEQUENCE [LARGE SCALE GENOMIC DNA]</scope>
    <source>
        <strain evidence="18 19">FJI-L2-BK-P2</strain>
    </source>
</reference>
<evidence type="ECO:0000256" key="5">
    <source>
        <dbReference type="ARBA" id="ARBA00022679"/>
    </source>
</evidence>
<keyword evidence="10" id="KW-0833">Ubl conjugation pathway</keyword>
<evidence type="ECO:0000256" key="8">
    <source>
        <dbReference type="ARBA" id="ARBA00022729"/>
    </source>
</evidence>
<name>A0AAN8F5Q5_9EURO</name>
<dbReference type="PANTHER" id="PTHR22763">
    <property type="entry name" value="RING ZINC FINGER PROTEIN"/>
    <property type="match status" value="1"/>
</dbReference>
<dbReference type="GO" id="GO:0061630">
    <property type="term" value="F:ubiquitin protein ligase activity"/>
    <property type="evidence" value="ECO:0007669"/>
    <property type="project" value="UniProtKB-EC"/>
</dbReference>
<evidence type="ECO:0000313" key="18">
    <source>
        <dbReference type="EMBL" id="KAK5951941.1"/>
    </source>
</evidence>
<evidence type="ECO:0000256" key="3">
    <source>
        <dbReference type="ARBA" id="ARBA00004906"/>
    </source>
</evidence>
<evidence type="ECO:0000256" key="6">
    <source>
        <dbReference type="ARBA" id="ARBA00022692"/>
    </source>
</evidence>
<dbReference type="InterPro" id="IPR050731">
    <property type="entry name" value="HRD1_E3_ubiq-ligases"/>
</dbReference>
<dbReference type="Pfam" id="PF11145">
    <property type="entry name" value="DUF2921"/>
    <property type="match status" value="2"/>
</dbReference>
<evidence type="ECO:0000256" key="9">
    <source>
        <dbReference type="ARBA" id="ARBA00022771"/>
    </source>
</evidence>
<comment type="catalytic activity">
    <reaction evidence="1">
        <text>S-ubiquitinyl-[E2 ubiquitin-conjugating enzyme]-L-cysteine + [acceptor protein]-L-lysine = [E2 ubiquitin-conjugating enzyme]-L-cysteine + N(6)-ubiquitinyl-[acceptor protein]-L-lysine.</text>
        <dbReference type="EC" id="2.3.2.27"/>
    </reaction>
</comment>
<evidence type="ECO:0000256" key="7">
    <source>
        <dbReference type="ARBA" id="ARBA00022723"/>
    </source>
</evidence>
<dbReference type="InterPro" id="IPR013083">
    <property type="entry name" value="Znf_RING/FYVE/PHD"/>
</dbReference>
<keyword evidence="6 15" id="KW-0812">Transmembrane</keyword>
<feature type="signal peptide" evidence="16">
    <location>
        <begin position="1"/>
        <end position="23"/>
    </location>
</feature>